<dbReference type="AlphaFoldDB" id="C1F8T4"/>
<dbReference type="Proteomes" id="UP000002207">
    <property type="component" value="Chromosome"/>
</dbReference>
<gene>
    <name evidence="2" type="ordered locus">ACP_1990</name>
</gene>
<protein>
    <submittedName>
        <fullName evidence="2">Uncharacterized protein</fullName>
    </submittedName>
</protein>
<dbReference type="InParanoid" id="C1F8T4"/>
<organism evidence="2 3">
    <name type="scientific">Acidobacterium capsulatum (strain ATCC 51196 / DSM 11244 / BCRC 80197 / JCM 7670 / NBRC 15755 / NCIMB 13165 / 161)</name>
    <dbReference type="NCBI Taxonomy" id="240015"/>
    <lineage>
        <taxon>Bacteria</taxon>
        <taxon>Pseudomonadati</taxon>
        <taxon>Acidobacteriota</taxon>
        <taxon>Terriglobia</taxon>
        <taxon>Terriglobales</taxon>
        <taxon>Acidobacteriaceae</taxon>
        <taxon>Acidobacterium</taxon>
    </lineage>
</organism>
<dbReference type="EMBL" id="CP001472">
    <property type="protein sequence ID" value="ACO33527.1"/>
    <property type="molecule type" value="Genomic_DNA"/>
</dbReference>
<keyword evidence="3" id="KW-1185">Reference proteome</keyword>
<evidence type="ECO:0000313" key="3">
    <source>
        <dbReference type="Proteomes" id="UP000002207"/>
    </source>
</evidence>
<feature type="region of interest" description="Disordered" evidence="1">
    <location>
        <begin position="90"/>
        <end position="110"/>
    </location>
</feature>
<reference evidence="2 3" key="1">
    <citation type="journal article" date="2009" name="Appl. Environ. Microbiol.">
        <title>Three genomes from the phylum Acidobacteria provide insight into the lifestyles of these microorganisms in soils.</title>
        <authorList>
            <person name="Ward N.L."/>
            <person name="Challacombe J.F."/>
            <person name="Janssen P.H."/>
            <person name="Henrissat B."/>
            <person name="Coutinho P.M."/>
            <person name="Wu M."/>
            <person name="Xie G."/>
            <person name="Haft D.H."/>
            <person name="Sait M."/>
            <person name="Badger J."/>
            <person name="Barabote R.D."/>
            <person name="Bradley B."/>
            <person name="Brettin T.S."/>
            <person name="Brinkac L.M."/>
            <person name="Bruce D."/>
            <person name="Creasy T."/>
            <person name="Daugherty S.C."/>
            <person name="Davidsen T.M."/>
            <person name="DeBoy R.T."/>
            <person name="Detter J.C."/>
            <person name="Dodson R.J."/>
            <person name="Durkin A.S."/>
            <person name="Ganapathy A."/>
            <person name="Gwinn-Giglio M."/>
            <person name="Han C.S."/>
            <person name="Khouri H."/>
            <person name="Kiss H."/>
            <person name="Kothari S.P."/>
            <person name="Madupu R."/>
            <person name="Nelson K.E."/>
            <person name="Nelson W.C."/>
            <person name="Paulsen I."/>
            <person name="Penn K."/>
            <person name="Ren Q."/>
            <person name="Rosovitz M.J."/>
            <person name="Selengut J.D."/>
            <person name="Shrivastava S."/>
            <person name="Sullivan S.A."/>
            <person name="Tapia R."/>
            <person name="Thompson L.S."/>
            <person name="Watkins K.L."/>
            <person name="Yang Q."/>
            <person name="Yu C."/>
            <person name="Zafar N."/>
            <person name="Zhou L."/>
            <person name="Kuske C.R."/>
        </authorList>
    </citation>
    <scope>NUCLEOTIDE SEQUENCE [LARGE SCALE GENOMIC DNA]</scope>
    <source>
        <strain evidence="3">ATCC 51196 / DSM 11244 / BCRC 80197 / JCM 7670 / NBRC 15755 / NCIMB 13165 / 161</strain>
    </source>
</reference>
<evidence type="ECO:0000313" key="2">
    <source>
        <dbReference type="EMBL" id="ACO33527.1"/>
    </source>
</evidence>
<dbReference type="KEGG" id="aca:ACP_1990"/>
<dbReference type="HOGENOM" id="CLU_1998919_0_0_0"/>
<proteinExistence type="predicted"/>
<feature type="compositionally biased region" description="Basic and acidic residues" evidence="1">
    <location>
        <begin position="96"/>
        <end position="110"/>
    </location>
</feature>
<evidence type="ECO:0000256" key="1">
    <source>
        <dbReference type="SAM" id="MobiDB-lite"/>
    </source>
</evidence>
<sequence>MSATPKSKSTSLVARLMDGPAGSINAGGCCCAGEETSLADCAKTAPEQSSAAVKTLTKERRRIKDGMGWNMDLTCMPVYASSRGRCNHPLPAQRLRRSDYPRTATPEKEMRATPRTGWPYIMAG</sequence>
<accession>C1F8T4</accession>
<name>C1F8T4_ACIC5</name>